<protein>
    <submittedName>
        <fullName evidence="6">LALA0S10e01838g1_1</fullName>
    </submittedName>
</protein>
<dbReference type="EMBL" id="LN736369">
    <property type="protein sequence ID" value="CEP64081.1"/>
    <property type="molecule type" value="Genomic_DNA"/>
</dbReference>
<keyword evidence="2 5" id="KW-0853">WD repeat</keyword>
<dbReference type="PROSITE" id="PS50082">
    <property type="entry name" value="WD_REPEATS_2"/>
    <property type="match status" value="4"/>
</dbReference>
<organism evidence="6 7">
    <name type="scientific">Lachancea lanzarotensis</name>
    <dbReference type="NCBI Taxonomy" id="1245769"/>
    <lineage>
        <taxon>Eukaryota</taxon>
        <taxon>Fungi</taxon>
        <taxon>Dikarya</taxon>
        <taxon>Ascomycota</taxon>
        <taxon>Saccharomycotina</taxon>
        <taxon>Saccharomycetes</taxon>
        <taxon>Saccharomycetales</taxon>
        <taxon>Saccharomycetaceae</taxon>
        <taxon>Lachancea</taxon>
    </lineage>
</organism>
<dbReference type="GO" id="GO:0097110">
    <property type="term" value="F:scaffold protein binding"/>
    <property type="evidence" value="ECO:0007669"/>
    <property type="project" value="EnsemblFungi"/>
</dbReference>
<dbReference type="HOGENOM" id="CLU_000288_57_34_1"/>
<dbReference type="InterPro" id="IPR001632">
    <property type="entry name" value="WD40_G-protein_beta-like"/>
</dbReference>
<dbReference type="PIRSF" id="PIRSF002394">
    <property type="entry name" value="GN-bd_beta"/>
    <property type="match status" value="1"/>
</dbReference>
<evidence type="ECO:0000256" key="2">
    <source>
        <dbReference type="ARBA" id="ARBA00022574"/>
    </source>
</evidence>
<dbReference type="RefSeq" id="XP_022630291.1">
    <property type="nucleotide sequence ID" value="XM_022775422.1"/>
</dbReference>
<comment type="similarity">
    <text evidence="1">Belongs to the WD repeat G protein beta family.</text>
</comment>
<dbReference type="GO" id="GO:0120171">
    <property type="term" value="C:Cdc24p-Far1p-Gbetagamma complex"/>
    <property type="evidence" value="ECO:0007669"/>
    <property type="project" value="EnsemblFungi"/>
</dbReference>
<dbReference type="GO" id="GO:0061951">
    <property type="term" value="P:establishment of protein localization to plasma membrane"/>
    <property type="evidence" value="ECO:0007669"/>
    <property type="project" value="EnsemblFungi"/>
</dbReference>
<dbReference type="PRINTS" id="PR00320">
    <property type="entry name" value="GPROTEINBRPT"/>
</dbReference>
<dbReference type="GO" id="GO:0031680">
    <property type="term" value="C:G-protein beta/gamma-subunit complex"/>
    <property type="evidence" value="ECO:0007669"/>
    <property type="project" value="EnsemblFungi"/>
</dbReference>
<dbReference type="GO" id="GO:0005834">
    <property type="term" value="C:heterotrimeric G-protein complex"/>
    <property type="evidence" value="ECO:0007669"/>
    <property type="project" value="EnsemblFungi"/>
</dbReference>
<dbReference type="InterPro" id="IPR001680">
    <property type="entry name" value="WD40_rpt"/>
</dbReference>
<dbReference type="InterPro" id="IPR019775">
    <property type="entry name" value="WD40_repeat_CS"/>
</dbReference>
<feature type="repeat" description="WD" evidence="5">
    <location>
        <begin position="212"/>
        <end position="258"/>
    </location>
</feature>
<dbReference type="GO" id="GO:0031682">
    <property type="term" value="F:G-protein gamma-subunit binding"/>
    <property type="evidence" value="ECO:0007669"/>
    <property type="project" value="EnsemblFungi"/>
</dbReference>
<evidence type="ECO:0000313" key="7">
    <source>
        <dbReference type="Proteomes" id="UP000054304"/>
    </source>
</evidence>
<dbReference type="GO" id="GO:0031267">
    <property type="term" value="F:small GTPase binding"/>
    <property type="evidence" value="ECO:0007669"/>
    <property type="project" value="EnsemblFungi"/>
</dbReference>
<dbReference type="InterPro" id="IPR020472">
    <property type="entry name" value="WD40_PAC1"/>
</dbReference>
<proteinExistence type="inferred from homology"/>
<dbReference type="PROSITE" id="PS00678">
    <property type="entry name" value="WD_REPEATS_1"/>
    <property type="match status" value="1"/>
</dbReference>
<dbReference type="GeneID" id="34687612"/>
<evidence type="ECO:0000256" key="1">
    <source>
        <dbReference type="ARBA" id="ARBA00009768"/>
    </source>
</evidence>
<dbReference type="GO" id="GO:0043577">
    <property type="term" value="P:chemotropism"/>
    <property type="evidence" value="ECO:0007669"/>
    <property type="project" value="EnsemblFungi"/>
</dbReference>
<dbReference type="OrthoDB" id="10255630at2759"/>
<dbReference type="Gene3D" id="2.130.10.10">
    <property type="entry name" value="YVTN repeat-like/Quinoprotein amine dehydrogenase"/>
    <property type="match status" value="2"/>
</dbReference>
<dbReference type="STRING" id="1245769.A0A0C7NEH2"/>
<dbReference type="GO" id="GO:1903260">
    <property type="term" value="P:protein localization to mating projection tip"/>
    <property type="evidence" value="ECO:0007669"/>
    <property type="project" value="EnsemblFungi"/>
</dbReference>
<dbReference type="Pfam" id="PF00400">
    <property type="entry name" value="WD40"/>
    <property type="match status" value="1"/>
</dbReference>
<dbReference type="PANTHER" id="PTHR19850">
    <property type="entry name" value="GUANINE NUCLEOTIDE-BINDING PROTEIN BETA G PROTEIN BETA"/>
    <property type="match status" value="1"/>
</dbReference>
<dbReference type="CDD" id="cd00200">
    <property type="entry name" value="WD40"/>
    <property type="match status" value="1"/>
</dbReference>
<dbReference type="GO" id="GO:0005937">
    <property type="term" value="C:mating projection"/>
    <property type="evidence" value="ECO:0007669"/>
    <property type="project" value="EnsemblFungi"/>
</dbReference>
<dbReference type="InterPro" id="IPR016346">
    <property type="entry name" value="G-protein_beta_1-5"/>
</dbReference>
<dbReference type="SMART" id="SM00320">
    <property type="entry name" value="WD40"/>
    <property type="match status" value="7"/>
</dbReference>
<evidence type="ECO:0000256" key="4">
    <source>
        <dbReference type="ARBA" id="ARBA00023224"/>
    </source>
</evidence>
<sequence>MVAEDWHRYEMSPYDKHSSQQATDIENVIQEQIALARSDTKQLYGLIDRVKTKVRDADLVQMSKGTRSLQNGGVNLATHLTLNGHNNKISDFAWSLDSRSILSASQDGFMIIWDAYSGFKKNAIPLDSQWVLTCAMSPTGNLVASAGLTNNCTIYRVSQENRTQQQIVSIFKGHTCYVSQVEFLNSNSVITASGDMTCALWDIPKAKRITEFSNHLGDVLALALPPGPSSRENSVFASGGSDGYAYIWDTRTRSSVQSFFVSESDVSTMKFFNNGEAIVTGADDGVARMFDLRSDCLVAKYSLTHGLHQQTYSPTQQNGPAHMDYAISPTTNASFNRAAQSSNSTYLNNQGLVSLDFSGSGRLMHACYTDYGCVVWDTLKAEIVGKLEGHSSRISGVKTSPDGLAVCTGSWDATLKLWSPEFM</sequence>
<evidence type="ECO:0000256" key="3">
    <source>
        <dbReference type="ARBA" id="ARBA00022737"/>
    </source>
</evidence>
<dbReference type="Proteomes" id="UP000054304">
    <property type="component" value="Unassembled WGS sequence"/>
</dbReference>
<dbReference type="InterPro" id="IPR015943">
    <property type="entry name" value="WD40/YVTN_repeat-like_dom_sf"/>
</dbReference>
<dbReference type="GO" id="GO:0000750">
    <property type="term" value="P:pheromone-dependent signal transduction involved in conjugation with cellular fusion"/>
    <property type="evidence" value="ECO:0007669"/>
    <property type="project" value="EnsemblFungi"/>
</dbReference>
<dbReference type="SUPFAM" id="SSF50978">
    <property type="entry name" value="WD40 repeat-like"/>
    <property type="match status" value="1"/>
</dbReference>
<feature type="repeat" description="WD" evidence="5">
    <location>
        <begin position="82"/>
        <end position="114"/>
    </location>
</feature>
<dbReference type="GO" id="GO:0001403">
    <property type="term" value="P:invasive growth in response to glucose limitation"/>
    <property type="evidence" value="ECO:0007669"/>
    <property type="project" value="EnsemblFungi"/>
</dbReference>
<name>A0A0C7NEH2_9SACH</name>
<dbReference type="GO" id="GO:0019901">
    <property type="term" value="F:protein kinase binding"/>
    <property type="evidence" value="ECO:0007669"/>
    <property type="project" value="EnsemblFungi"/>
</dbReference>
<feature type="repeat" description="WD" evidence="5">
    <location>
        <begin position="171"/>
        <end position="211"/>
    </location>
</feature>
<keyword evidence="7" id="KW-1185">Reference proteome</keyword>
<keyword evidence="3" id="KW-0677">Repeat</keyword>
<evidence type="ECO:0000256" key="5">
    <source>
        <dbReference type="PROSITE-ProRule" id="PRU00221"/>
    </source>
</evidence>
<keyword evidence="4" id="KW-0807">Transducer</keyword>
<accession>A0A0C7NEH2</accession>
<gene>
    <name evidence="6" type="ORF">LALA0_S10e01838g</name>
</gene>
<dbReference type="GO" id="GO:0001965">
    <property type="term" value="F:G-protein alpha-subunit binding"/>
    <property type="evidence" value="ECO:0007669"/>
    <property type="project" value="EnsemblFungi"/>
</dbReference>
<evidence type="ECO:0000313" key="6">
    <source>
        <dbReference type="EMBL" id="CEP64081.1"/>
    </source>
</evidence>
<dbReference type="PRINTS" id="PR00319">
    <property type="entry name" value="GPROTEINB"/>
</dbReference>
<dbReference type="AlphaFoldDB" id="A0A0C7NEH2"/>
<feature type="repeat" description="WD" evidence="5">
    <location>
        <begin position="387"/>
        <end position="423"/>
    </location>
</feature>
<dbReference type="Pfam" id="PF25391">
    <property type="entry name" value="WD40_Gbeta"/>
    <property type="match status" value="1"/>
</dbReference>
<reference evidence="6 7" key="1">
    <citation type="submission" date="2014-12" db="EMBL/GenBank/DDBJ databases">
        <authorList>
            <person name="Neuveglise Cecile"/>
        </authorList>
    </citation>
    <scope>NUCLEOTIDE SEQUENCE [LARGE SCALE GENOMIC DNA]</scope>
    <source>
        <strain evidence="6 7">CBS 12615</strain>
    </source>
</reference>
<dbReference type="PROSITE" id="PS50294">
    <property type="entry name" value="WD_REPEATS_REGION"/>
    <property type="match status" value="2"/>
</dbReference>
<dbReference type="InterPro" id="IPR036322">
    <property type="entry name" value="WD40_repeat_dom_sf"/>
</dbReference>